<dbReference type="GO" id="GO:0006313">
    <property type="term" value="P:DNA transposition"/>
    <property type="evidence" value="ECO:0007669"/>
    <property type="project" value="InterPro"/>
</dbReference>
<protein>
    <recommendedName>
        <fullName evidence="1">Transposase IS200-like domain-containing protein</fullName>
    </recommendedName>
</protein>
<evidence type="ECO:0000313" key="3">
    <source>
        <dbReference type="Proteomes" id="UP000177996"/>
    </source>
</evidence>
<sequence>MARKFIFSPGEYYHIYHRGVDKRKIFLDGADYRRFLTTLFVANNTAPTRRSDYLYHDDGIYELGKEMTLVDIGCYALLPNHFHLLVHEHTEGGMSKFAQRFLTAYTMYFNKRYQRTGPLLGGKFRAEHAKTDRYLKYLYAYIHLNPLSLKHPKWKDAEQIPKKEWVAELTRYQFSSLPDYLENMPRKQKAIIKPDAFPDYFGCPEVMLDDLADWITVAKNVKVEP</sequence>
<name>A0A1G2D263_9BACT</name>
<evidence type="ECO:0000259" key="1">
    <source>
        <dbReference type="SMART" id="SM01321"/>
    </source>
</evidence>
<dbReference type="PANTHER" id="PTHR34322:SF2">
    <property type="entry name" value="TRANSPOSASE IS200-LIKE DOMAIN-CONTAINING PROTEIN"/>
    <property type="match status" value="1"/>
</dbReference>
<dbReference type="SMART" id="SM01321">
    <property type="entry name" value="Y1_Tnp"/>
    <property type="match status" value="1"/>
</dbReference>
<dbReference type="Proteomes" id="UP000177996">
    <property type="component" value="Unassembled WGS sequence"/>
</dbReference>
<gene>
    <name evidence="2" type="ORF">A3D65_06730</name>
</gene>
<dbReference type="SUPFAM" id="SSF143422">
    <property type="entry name" value="Transposase IS200-like"/>
    <property type="match status" value="1"/>
</dbReference>
<accession>A0A1G2D263</accession>
<dbReference type="InterPro" id="IPR002686">
    <property type="entry name" value="Transposase_17"/>
</dbReference>
<feature type="domain" description="Transposase IS200-like" evidence="1">
    <location>
        <begin position="8"/>
        <end position="145"/>
    </location>
</feature>
<dbReference type="InterPro" id="IPR036515">
    <property type="entry name" value="Transposase_17_sf"/>
</dbReference>
<organism evidence="2 3">
    <name type="scientific">Candidatus Lloydbacteria bacterium RIFCSPHIGHO2_02_FULL_50_13</name>
    <dbReference type="NCBI Taxonomy" id="1798661"/>
    <lineage>
        <taxon>Bacteria</taxon>
        <taxon>Candidatus Lloydiibacteriota</taxon>
    </lineage>
</organism>
<evidence type="ECO:0000313" key="2">
    <source>
        <dbReference type="EMBL" id="OGZ06828.1"/>
    </source>
</evidence>
<dbReference type="GO" id="GO:0003677">
    <property type="term" value="F:DNA binding"/>
    <property type="evidence" value="ECO:0007669"/>
    <property type="project" value="InterPro"/>
</dbReference>
<comment type="caution">
    <text evidence="2">The sequence shown here is derived from an EMBL/GenBank/DDBJ whole genome shotgun (WGS) entry which is preliminary data.</text>
</comment>
<dbReference type="EMBL" id="MHLL01000076">
    <property type="protein sequence ID" value="OGZ06828.1"/>
    <property type="molecule type" value="Genomic_DNA"/>
</dbReference>
<dbReference type="GO" id="GO:0004803">
    <property type="term" value="F:transposase activity"/>
    <property type="evidence" value="ECO:0007669"/>
    <property type="project" value="InterPro"/>
</dbReference>
<reference evidence="2 3" key="1">
    <citation type="journal article" date="2016" name="Nat. Commun.">
        <title>Thousands of microbial genomes shed light on interconnected biogeochemical processes in an aquifer system.</title>
        <authorList>
            <person name="Anantharaman K."/>
            <person name="Brown C.T."/>
            <person name="Hug L.A."/>
            <person name="Sharon I."/>
            <person name="Castelle C.J."/>
            <person name="Probst A.J."/>
            <person name="Thomas B.C."/>
            <person name="Singh A."/>
            <person name="Wilkins M.J."/>
            <person name="Karaoz U."/>
            <person name="Brodie E.L."/>
            <person name="Williams K.H."/>
            <person name="Hubbard S.S."/>
            <person name="Banfield J.F."/>
        </authorList>
    </citation>
    <scope>NUCLEOTIDE SEQUENCE [LARGE SCALE GENOMIC DNA]</scope>
</reference>
<dbReference type="PANTHER" id="PTHR34322">
    <property type="entry name" value="TRANSPOSASE, Y1_TNP DOMAIN-CONTAINING"/>
    <property type="match status" value="1"/>
</dbReference>
<proteinExistence type="predicted"/>
<dbReference type="Gene3D" id="3.30.70.1290">
    <property type="entry name" value="Transposase IS200-like"/>
    <property type="match status" value="1"/>
</dbReference>
<dbReference type="AlphaFoldDB" id="A0A1G2D263"/>